<proteinExistence type="predicted"/>
<feature type="region of interest" description="Disordered" evidence="1">
    <location>
        <begin position="54"/>
        <end position="79"/>
    </location>
</feature>
<dbReference type="HOGENOM" id="CLU_1038363_0_0_1"/>
<dbReference type="Proteomes" id="UP000015100">
    <property type="component" value="Unassembled WGS sequence"/>
</dbReference>
<accession>S8A5A9</accession>
<comment type="caution">
    <text evidence="2">The sequence shown here is derived from an EMBL/GenBank/DDBJ whole genome shotgun (WGS) entry which is preliminary data.</text>
</comment>
<reference evidence="2 3" key="1">
    <citation type="journal article" date="2013" name="PLoS Genet.">
        <title>Genomic mechanisms accounting for the adaptation to parasitism in nematode-trapping fungi.</title>
        <authorList>
            <person name="Meerupati T."/>
            <person name="Andersson K.M."/>
            <person name="Friman E."/>
            <person name="Kumar D."/>
            <person name="Tunlid A."/>
            <person name="Ahren D."/>
        </authorList>
    </citation>
    <scope>NUCLEOTIDE SEQUENCE [LARGE SCALE GENOMIC DNA]</scope>
    <source>
        <strain evidence="2 3">CBS 200.50</strain>
    </source>
</reference>
<dbReference type="EMBL" id="AQGS01000575">
    <property type="protein sequence ID" value="EPS38215.1"/>
    <property type="molecule type" value="Genomic_DNA"/>
</dbReference>
<protein>
    <submittedName>
        <fullName evidence="2">Uncharacterized protein</fullName>
    </submittedName>
</protein>
<feature type="compositionally biased region" description="Basic and acidic residues" evidence="1">
    <location>
        <begin position="54"/>
        <end position="63"/>
    </location>
</feature>
<reference evidence="3" key="2">
    <citation type="submission" date="2013-04" db="EMBL/GenBank/DDBJ databases">
        <title>Genomic mechanisms accounting for the adaptation to parasitism in nematode-trapping fungi.</title>
        <authorList>
            <person name="Ahren D.G."/>
        </authorList>
    </citation>
    <scope>NUCLEOTIDE SEQUENCE [LARGE SCALE GENOMIC DNA]</scope>
    <source>
        <strain evidence="3">CBS 200.50</strain>
    </source>
</reference>
<name>S8A5A9_DACHA</name>
<keyword evidence="3" id="KW-1185">Reference proteome</keyword>
<dbReference type="AlphaFoldDB" id="S8A5A9"/>
<evidence type="ECO:0000313" key="2">
    <source>
        <dbReference type="EMBL" id="EPS38215.1"/>
    </source>
</evidence>
<evidence type="ECO:0000313" key="3">
    <source>
        <dbReference type="Proteomes" id="UP000015100"/>
    </source>
</evidence>
<organism evidence="2 3">
    <name type="scientific">Dactylellina haptotyla (strain CBS 200.50)</name>
    <name type="common">Nematode-trapping fungus</name>
    <name type="synonym">Monacrosporium haptotylum</name>
    <dbReference type="NCBI Taxonomy" id="1284197"/>
    <lineage>
        <taxon>Eukaryota</taxon>
        <taxon>Fungi</taxon>
        <taxon>Dikarya</taxon>
        <taxon>Ascomycota</taxon>
        <taxon>Pezizomycotina</taxon>
        <taxon>Orbiliomycetes</taxon>
        <taxon>Orbiliales</taxon>
        <taxon>Orbiliaceae</taxon>
        <taxon>Dactylellina</taxon>
    </lineage>
</organism>
<sequence length="268" mass="30446">MAAAPGDTVYCIGDGWGVDREDVEFRPGGNIVPAGSTKEISDTRVSQDLDKTFSSEMSPHEGLRMGVSNPGLTRQKRREGRNILRSRKKKNLTKETTYEPLDEQTKLEQLRLKEGIFLDSLDPETYAKYIDDVARVQSGIKKLGGYMPIPLGIKSRYTDSQLTVLGFQLLPEEEQRIQKEREADPEAYSKRIMGMSRREMVGNIVPALDDWEANGGMLFVNTEVSSPKRTTGGRRDLRDMNVRILRFTTYHELWHLLHGDKIRKEDGV</sequence>
<dbReference type="OrthoDB" id="5277442at2759"/>
<evidence type="ECO:0000256" key="1">
    <source>
        <dbReference type="SAM" id="MobiDB-lite"/>
    </source>
</evidence>
<gene>
    <name evidence="2" type="ORF">H072_8103</name>
</gene>